<gene>
    <name evidence="2" type="ORF">ROV92_10020</name>
</gene>
<organism evidence="2 3">
    <name type="scientific">Stenotrophomonas maltophilia</name>
    <name type="common">Pseudomonas maltophilia</name>
    <name type="synonym">Xanthomonas maltophilia</name>
    <dbReference type="NCBI Taxonomy" id="40324"/>
    <lineage>
        <taxon>Bacteria</taxon>
        <taxon>Pseudomonadati</taxon>
        <taxon>Pseudomonadota</taxon>
        <taxon>Gammaproteobacteria</taxon>
        <taxon>Lysobacterales</taxon>
        <taxon>Lysobacteraceae</taxon>
        <taxon>Stenotrophomonas</taxon>
        <taxon>Stenotrophomonas maltophilia group</taxon>
    </lineage>
</organism>
<evidence type="ECO:0000256" key="1">
    <source>
        <dbReference type="SAM" id="Phobius"/>
    </source>
</evidence>
<feature type="transmembrane region" description="Helical" evidence="1">
    <location>
        <begin position="67"/>
        <end position="85"/>
    </location>
</feature>
<name>A0AAJ2MSV2_STEMA</name>
<feature type="transmembrane region" description="Helical" evidence="1">
    <location>
        <begin position="132"/>
        <end position="151"/>
    </location>
</feature>
<keyword evidence="1" id="KW-0472">Membrane</keyword>
<feature type="transmembrane region" description="Helical" evidence="1">
    <location>
        <begin position="92"/>
        <end position="112"/>
    </location>
</feature>
<dbReference type="RefSeq" id="WP_312561932.1">
    <property type="nucleotide sequence ID" value="NZ_JAVSKO010000004.1"/>
</dbReference>
<protein>
    <submittedName>
        <fullName evidence="2">Uncharacterized protein</fullName>
    </submittedName>
</protein>
<dbReference type="Proteomes" id="UP001251948">
    <property type="component" value="Unassembled WGS sequence"/>
</dbReference>
<sequence length="154" mass="16902">MNGQIRTSYSQAPMTAHEGRMPGVGLPAMLRNRNGLMIAGALSLAISVLAWISDLTGMVYACPYCRVERTSIGLLGLVILALPWLNRFFARYLSVAVGAFGFIVAVMQNFTYGWLLMFQGTFKIHDPWTVDPMLLSGAALVIIAFQIGIIFEAR</sequence>
<feature type="transmembrane region" description="Helical" evidence="1">
    <location>
        <begin position="36"/>
        <end position="61"/>
    </location>
</feature>
<dbReference type="AlphaFoldDB" id="A0AAJ2MSV2"/>
<accession>A0AAJ2MSV2</accession>
<reference evidence="2" key="1">
    <citation type="submission" date="2023-07" db="EMBL/GenBank/DDBJ databases">
        <title>Comparative genomics of clinical Stenotrophomonas maltophilia isolates reveals regions of diversity which correlate with colonization and persistence in vivo.</title>
        <authorList>
            <person name="Mcdaniel M.S."/>
            <person name="Swords W.E."/>
            <person name="Sumpter N.A."/>
            <person name="Lindgren N.R."/>
            <person name="Billiot C.E."/>
        </authorList>
    </citation>
    <scope>NUCLEOTIDE SEQUENCE</scope>
    <source>
        <strain evidence="2">Ism4</strain>
    </source>
</reference>
<dbReference type="EMBL" id="JAVSKO010000004">
    <property type="protein sequence ID" value="MDT3468328.1"/>
    <property type="molecule type" value="Genomic_DNA"/>
</dbReference>
<evidence type="ECO:0000313" key="3">
    <source>
        <dbReference type="Proteomes" id="UP001251948"/>
    </source>
</evidence>
<evidence type="ECO:0000313" key="2">
    <source>
        <dbReference type="EMBL" id="MDT3468328.1"/>
    </source>
</evidence>
<comment type="caution">
    <text evidence="2">The sequence shown here is derived from an EMBL/GenBank/DDBJ whole genome shotgun (WGS) entry which is preliminary data.</text>
</comment>
<proteinExistence type="predicted"/>
<keyword evidence="1" id="KW-0812">Transmembrane</keyword>
<keyword evidence="1" id="KW-1133">Transmembrane helix</keyword>